<keyword evidence="1" id="KW-1185">Reference proteome</keyword>
<dbReference type="WBParaSite" id="Hba_05678">
    <property type="protein sequence ID" value="Hba_05678"/>
    <property type="gene ID" value="Hba_05678"/>
</dbReference>
<sequence>MSRSKVMPEKHVLTHFAPMLVMDALEFDGDHSDISRFSVR</sequence>
<protein>
    <submittedName>
        <fullName evidence="2">AraC family transcriptional regulator</fullName>
    </submittedName>
</protein>
<proteinExistence type="predicted"/>
<evidence type="ECO:0000313" key="1">
    <source>
        <dbReference type="Proteomes" id="UP000095283"/>
    </source>
</evidence>
<accession>A0A1I7WKR3</accession>
<name>A0A1I7WKR3_HETBA</name>
<dbReference type="Proteomes" id="UP000095283">
    <property type="component" value="Unplaced"/>
</dbReference>
<dbReference type="AlphaFoldDB" id="A0A1I7WKR3"/>
<evidence type="ECO:0000313" key="2">
    <source>
        <dbReference type="WBParaSite" id="Hba_05678"/>
    </source>
</evidence>
<organism evidence="1 2">
    <name type="scientific">Heterorhabditis bacteriophora</name>
    <name type="common">Entomopathogenic nematode worm</name>
    <dbReference type="NCBI Taxonomy" id="37862"/>
    <lineage>
        <taxon>Eukaryota</taxon>
        <taxon>Metazoa</taxon>
        <taxon>Ecdysozoa</taxon>
        <taxon>Nematoda</taxon>
        <taxon>Chromadorea</taxon>
        <taxon>Rhabditida</taxon>
        <taxon>Rhabditina</taxon>
        <taxon>Rhabditomorpha</taxon>
        <taxon>Strongyloidea</taxon>
        <taxon>Heterorhabditidae</taxon>
        <taxon>Heterorhabditis</taxon>
    </lineage>
</organism>
<reference evidence="2" key="1">
    <citation type="submission" date="2016-11" db="UniProtKB">
        <authorList>
            <consortium name="WormBaseParasite"/>
        </authorList>
    </citation>
    <scope>IDENTIFICATION</scope>
</reference>